<dbReference type="GO" id="GO:0140098">
    <property type="term" value="F:catalytic activity, acting on RNA"/>
    <property type="evidence" value="ECO:0007669"/>
    <property type="project" value="UniProtKB-ARBA"/>
</dbReference>
<dbReference type="PANTHER" id="PTHR21600">
    <property type="entry name" value="MITOCHONDRIAL RNA PSEUDOURIDINE SYNTHASE"/>
    <property type="match status" value="1"/>
</dbReference>
<accession>A0A5R9DWE1</accession>
<evidence type="ECO:0000256" key="4">
    <source>
        <dbReference type="RuleBase" id="RU362028"/>
    </source>
</evidence>
<reference evidence="6 7" key="1">
    <citation type="submission" date="2019-05" db="EMBL/GenBank/DDBJ databases">
        <title>The metagenome of a microbial culture collection derived from dairy environment covers the genomic content of the human microbiome.</title>
        <authorList>
            <person name="Roder T."/>
            <person name="Wuthrich D."/>
            <person name="Sattari Z."/>
            <person name="Von Ah U."/>
            <person name="Bar C."/>
            <person name="Ronchi F."/>
            <person name="Macpherson A.J."/>
            <person name="Ganal-Vonarburg S.C."/>
            <person name="Bruggmann R."/>
            <person name="Vergeres G."/>
        </authorList>
    </citation>
    <scope>NUCLEOTIDE SEQUENCE [LARGE SCALE GENOMIC DNA]</scope>
    <source>
        <strain evidence="6 7">FAM 24227</strain>
    </source>
</reference>
<protein>
    <recommendedName>
        <fullName evidence="4">Pseudouridine synthase</fullName>
        <ecNumber evidence="4">5.4.99.-</ecNumber>
    </recommendedName>
</protein>
<evidence type="ECO:0000259" key="5">
    <source>
        <dbReference type="Pfam" id="PF00849"/>
    </source>
</evidence>
<dbReference type="InterPro" id="IPR006225">
    <property type="entry name" value="PsdUridine_synth_RluC/D"/>
</dbReference>
<comment type="similarity">
    <text evidence="2 4">Belongs to the pseudouridine synthase RluA family.</text>
</comment>
<keyword evidence="4" id="KW-0413">Isomerase</keyword>
<feature type="active site" evidence="3">
    <location>
        <position position="134"/>
    </location>
</feature>
<dbReference type="EC" id="5.4.99.-" evidence="4"/>
<organism evidence="6 7">
    <name type="scientific">Ruoffia tabacinasalis</name>
    <dbReference type="NCBI Taxonomy" id="87458"/>
    <lineage>
        <taxon>Bacteria</taxon>
        <taxon>Bacillati</taxon>
        <taxon>Bacillota</taxon>
        <taxon>Bacilli</taxon>
        <taxon>Lactobacillales</taxon>
        <taxon>Aerococcaceae</taxon>
        <taxon>Ruoffia</taxon>
    </lineage>
</organism>
<dbReference type="Gene3D" id="3.30.2350.10">
    <property type="entry name" value="Pseudouridine synthase"/>
    <property type="match status" value="1"/>
</dbReference>
<dbReference type="Pfam" id="PF00849">
    <property type="entry name" value="PseudoU_synth_2"/>
    <property type="match status" value="1"/>
</dbReference>
<comment type="function">
    <text evidence="4">Responsible for synthesis of pseudouridine from uracil.</text>
</comment>
<dbReference type="AlphaFoldDB" id="A0A5R9DWE1"/>
<dbReference type="InterPro" id="IPR006224">
    <property type="entry name" value="PsdUridine_synth_RluA-like_CS"/>
</dbReference>
<dbReference type="GO" id="GO:0000455">
    <property type="term" value="P:enzyme-directed rRNA pseudouridine synthesis"/>
    <property type="evidence" value="ECO:0007669"/>
    <property type="project" value="TreeGrafter"/>
</dbReference>
<dbReference type="InterPro" id="IPR020103">
    <property type="entry name" value="PsdUridine_synth_cat_dom_sf"/>
</dbReference>
<dbReference type="InterPro" id="IPR050188">
    <property type="entry name" value="RluA_PseudoU_synthase"/>
</dbReference>
<dbReference type="GO" id="GO:0003723">
    <property type="term" value="F:RNA binding"/>
    <property type="evidence" value="ECO:0007669"/>
    <property type="project" value="InterPro"/>
</dbReference>
<proteinExistence type="inferred from homology"/>
<dbReference type="SUPFAM" id="SSF55120">
    <property type="entry name" value="Pseudouridine synthase"/>
    <property type="match status" value="1"/>
</dbReference>
<dbReference type="EMBL" id="VBSP01000026">
    <property type="protein sequence ID" value="TLQ40614.1"/>
    <property type="molecule type" value="Genomic_DNA"/>
</dbReference>
<feature type="domain" description="Pseudouridine synthase RsuA/RluA-like" evidence="5">
    <location>
        <begin position="86"/>
        <end position="238"/>
    </location>
</feature>
<comment type="caution">
    <text evidence="6">The sequence shown here is derived from an EMBL/GenBank/DDBJ whole genome shotgun (WGS) entry which is preliminary data.</text>
</comment>
<evidence type="ECO:0000313" key="6">
    <source>
        <dbReference type="EMBL" id="TLQ40614.1"/>
    </source>
</evidence>
<dbReference type="RefSeq" id="WP_138404834.1">
    <property type="nucleotide sequence ID" value="NZ_VBSP01000026.1"/>
</dbReference>
<evidence type="ECO:0000313" key="7">
    <source>
        <dbReference type="Proteomes" id="UP000306420"/>
    </source>
</evidence>
<evidence type="ECO:0000256" key="2">
    <source>
        <dbReference type="ARBA" id="ARBA00010876"/>
    </source>
</evidence>
<evidence type="ECO:0000256" key="3">
    <source>
        <dbReference type="PIRSR" id="PIRSR606225-1"/>
    </source>
</evidence>
<name>A0A5R9DWE1_9LACT</name>
<dbReference type="PROSITE" id="PS01129">
    <property type="entry name" value="PSI_RLU"/>
    <property type="match status" value="1"/>
</dbReference>
<gene>
    <name evidence="6" type="ORF">FEZ33_07745</name>
</gene>
<dbReference type="GO" id="GO:0009982">
    <property type="term" value="F:pseudouridine synthase activity"/>
    <property type="evidence" value="ECO:0007669"/>
    <property type="project" value="InterPro"/>
</dbReference>
<sequence length="304" mass="34694">MILTWEYQDTLEQTIKRFLHFEGIPRNFVKAVKHNGGQILLNQEEVTVRATLNQGDVLTLIAPDEHGHETVAPSDIPIDVVYEDRDFLIVNKPSASVSIPSKQNPDSSMANRIKGYYVREEYKDQVIHIVTRLDRDTTGLMLIAKHRLAHAYMDRIIQSKGLTKIYYGLSHKVDWDKHGYIDAPIGRNPESIISRIVDPTGQAALTEYWLKEQVEEASLLRMQLHTGRTHQIRVHLAHKGGPLVGDDLYGGVKDSVISRQALHCGELQFVHPFTGEDIHIKQAIPEDMHTWLNNRKEEIEYGDI</sequence>
<dbReference type="CDD" id="cd02869">
    <property type="entry name" value="PseudoU_synth_RluA_like"/>
    <property type="match status" value="1"/>
</dbReference>
<dbReference type="Proteomes" id="UP000306420">
    <property type="component" value="Unassembled WGS sequence"/>
</dbReference>
<dbReference type="NCBIfam" id="TIGR00005">
    <property type="entry name" value="rluA_subfam"/>
    <property type="match status" value="1"/>
</dbReference>
<dbReference type="OrthoDB" id="9807829at2"/>
<dbReference type="InterPro" id="IPR006145">
    <property type="entry name" value="PsdUridine_synth_RsuA/RluA"/>
</dbReference>
<evidence type="ECO:0000256" key="1">
    <source>
        <dbReference type="ARBA" id="ARBA00000073"/>
    </source>
</evidence>
<comment type="catalytic activity">
    <reaction evidence="1 4">
        <text>a uridine in RNA = a pseudouridine in RNA</text>
        <dbReference type="Rhea" id="RHEA:48348"/>
        <dbReference type="Rhea" id="RHEA-COMP:12068"/>
        <dbReference type="Rhea" id="RHEA-COMP:12069"/>
        <dbReference type="ChEBI" id="CHEBI:65314"/>
        <dbReference type="ChEBI" id="CHEBI:65315"/>
    </reaction>
</comment>
<dbReference type="PANTHER" id="PTHR21600:SF35">
    <property type="entry name" value="PSEUDOURIDINE SYNTHASE"/>
    <property type="match status" value="1"/>
</dbReference>